<dbReference type="GO" id="GO:0006396">
    <property type="term" value="P:RNA processing"/>
    <property type="evidence" value="ECO:0007669"/>
    <property type="project" value="TreeGrafter"/>
</dbReference>
<dbReference type="OrthoDB" id="427886at2759"/>
<evidence type="ECO:0000256" key="3">
    <source>
        <dbReference type="SAM" id="MobiDB-lite"/>
    </source>
</evidence>
<dbReference type="PANTHER" id="PTHR21686">
    <property type="entry name" value="DEOXYNUCLEOTIDYLTRANSFERASE TERMINAL-INTERACTING PROTEIN 2"/>
    <property type="match status" value="1"/>
</dbReference>
<reference evidence="5" key="1">
    <citation type="journal article" date="2022" name="Proc. Natl. Acad. Sci. U.S.A.">
        <title>Life cycle and functional genomics of the unicellular red alga Galdieria for elucidating algal and plant evolution and industrial use.</title>
        <authorList>
            <person name="Hirooka S."/>
            <person name="Itabashi T."/>
            <person name="Ichinose T.M."/>
            <person name="Onuma R."/>
            <person name="Fujiwara T."/>
            <person name="Yamashita S."/>
            <person name="Jong L.W."/>
            <person name="Tomita R."/>
            <person name="Iwane A.H."/>
            <person name="Miyagishima S.Y."/>
        </authorList>
    </citation>
    <scope>NUCLEOTIDE SEQUENCE</scope>
    <source>
        <strain evidence="5">NBRC 102759</strain>
    </source>
</reference>
<dbReference type="Proteomes" id="UP001061958">
    <property type="component" value="Unassembled WGS sequence"/>
</dbReference>
<comment type="subcellular location">
    <subcellularLocation>
        <location evidence="1">Nucleus</location>
        <location evidence="1">Nucleolus</location>
    </subcellularLocation>
</comment>
<reference evidence="5" key="2">
    <citation type="submission" date="2022-01" db="EMBL/GenBank/DDBJ databases">
        <authorList>
            <person name="Hirooka S."/>
            <person name="Miyagishima S.Y."/>
        </authorList>
    </citation>
    <scope>NUCLEOTIDE SEQUENCE</scope>
    <source>
        <strain evidence="5">NBRC 102759</strain>
    </source>
</reference>
<dbReference type="PANTHER" id="PTHR21686:SF12">
    <property type="entry name" value="DEOXYNUCLEOTIDYLTRANSFERASE TERMINAL-INTERACTING PROTEIN 2"/>
    <property type="match status" value="1"/>
</dbReference>
<evidence type="ECO:0000256" key="1">
    <source>
        <dbReference type="ARBA" id="ARBA00004604"/>
    </source>
</evidence>
<feature type="region of interest" description="Disordered" evidence="3">
    <location>
        <begin position="1"/>
        <end position="20"/>
    </location>
</feature>
<evidence type="ECO:0000259" key="4">
    <source>
        <dbReference type="Pfam" id="PF08698"/>
    </source>
</evidence>
<dbReference type="Pfam" id="PF08698">
    <property type="entry name" value="Fcf2"/>
    <property type="match status" value="1"/>
</dbReference>
<feature type="compositionally biased region" description="Polar residues" evidence="3">
    <location>
        <begin position="1"/>
        <end position="10"/>
    </location>
</feature>
<keyword evidence="6" id="KW-1185">Reference proteome</keyword>
<keyword evidence="2" id="KW-0539">Nucleus</keyword>
<feature type="region of interest" description="Disordered" evidence="3">
    <location>
        <begin position="192"/>
        <end position="225"/>
    </location>
</feature>
<evidence type="ECO:0000256" key="2">
    <source>
        <dbReference type="ARBA" id="ARBA00023242"/>
    </source>
</evidence>
<organism evidence="5 6">
    <name type="scientific">Galdieria partita</name>
    <dbReference type="NCBI Taxonomy" id="83374"/>
    <lineage>
        <taxon>Eukaryota</taxon>
        <taxon>Rhodophyta</taxon>
        <taxon>Bangiophyceae</taxon>
        <taxon>Galdieriales</taxon>
        <taxon>Galdieriaceae</taxon>
        <taxon>Galdieria</taxon>
    </lineage>
</organism>
<name>A0A9C7Q2H2_9RHOD</name>
<feature type="domain" description="Fcf2 pre-rRNA processing C-terminal" evidence="4">
    <location>
        <begin position="99"/>
        <end position="193"/>
    </location>
</feature>
<protein>
    <recommendedName>
        <fullName evidence="4">Fcf2 pre-rRNA processing C-terminal domain-containing protein</fullName>
    </recommendedName>
</protein>
<comment type="caution">
    <text evidence="5">The sequence shown here is derived from an EMBL/GenBank/DDBJ whole genome shotgun (WGS) entry which is preliminary data.</text>
</comment>
<evidence type="ECO:0000313" key="5">
    <source>
        <dbReference type="EMBL" id="GJQ14614.1"/>
    </source>
</evidence>
<dbReference type="GO" id="GO:0003723">
    <property type="term" value="F:RNA binding"/>
    <property type="evidence" value="ECO:0007669"/>
    <property type="project" value="TreeGrafter"/>
</dbReference>
<sequence>MSQVNPTTSEEVIRLLPDLEDDKNEKQLSSEYEVAKWMNQLSTRWSEKLLEQDNELILETSASEKPVVPLSIRNEHLNSLIDSTWATFGQDQQRERKKTETLGKDWFNMPAIPSNDIETQKAVKLLLLRKYIYPKRFYKSLGTEKSNHRFYQVGTVQDQPEEFFSNRLPRKERKNTFAEEFLSDPELRTSTKERYQKIQTEKQKRAKPKKWKKRIQRTLPKWKRK</sequence>
<dbReference type="InterPro" id="IPR014810">
    <property type="entry name" value="Fcf2_C"/>
</dbReference>
<dbReference type="EMBL" id="BQMJ01000057">
    <property type="protein sequence ID" value="GJQ14614.1"/>
    <property type="molecule type" value="Genomic_DNA"/>
</dbReference>
<proteinExistence type="predicted"/>
<feature type="compositionally biased region" description="Basic and acidic residues" evidence="3">
    <location>
        <begin position="192"/>
        <end position="203"/>
    </location>
</feature>
<feature type="compositionally biased region" description="Basic residues" evidence="3">
    <location>
        <begin position="204"/>
        <end position="225"/>
    </location>
</feature>
<dbReference type="GO" id="GO:0005730">
    <property type="term" value="C:nucleolus"/>
    <property type="evidence" value="ECO:0007669"/>
    <property type="project" value="UniProtKB-SubCell"/>
</dbReference>
<evidence type="ECO:0000313" key="6">
    <source>
        <dbReference type="Proteomes" id="UP001061958"/>
    </source>
</evidence>
<accession>A0A9C7Q2H2</accession>
<dbReference type="AlphaFoldDB" id="A0A9C7Q2H2"/>
<gene>
    <name evidence="5" type="ORF">GpartN1_g6405.t1</name>
</gene>
<dbReference type="InterPro" id="IPR039883">
    <property type="entry name" value="Fcf2/DNTTIP2"/>
</dbReference>